<dbReference type="Proteomes" id="UP000735302">
    <property type="component" value="Unassembled WGS sequence"/>
</dbReference>
<protein>
    <submittedName>
        <fullName evidence="1">PH and sec7 domain-containing protein 4</fullName>
    </submittedName>
</protein>
<gene>
    <name evidence="1" type="ORF">PoB_001571300</name>
</gene>
<dbReference type="EMBL" id="BLXT01001916">
    <property type="protein sequence ID" value="GFN89207.1"/>
    <property type="molecule type" value="Genomic_DNA"/>
</dbReference>
<dbReference type="AlphaFoldDB" id="A0AAV3Z382"/>
<accession>A0AAV3Z382</accession>
<evidence type="ECO:0000313" key="2">
    <source>
        <dbReference type="Proteomes" id="UP000735302"/>
    </source>
</evidence>
<proteinExistence type="predicted"/>
<keyword evidence="2" id="KW-1185">Reference proteome</keyword>
<reference evidence="1 2" key="1">
    <citation type="journal article" date="2021" name="Elife">
        <title>Chloroplast acquisition without the gene transfer in kleptoplastic sea slugs, Plakobranchus ocellatus.</title>
        <authorList>
            <person name="Maeda T."/>
            <person name="Takahashi S."/>
            <person name="Yoshida T."/>
            <person name="Shimamura S."/>
            <person name="Takaki Y."/>
            <person name="Nagai Y."/>
            <person name="Toyoda A."/>
            <person name="Suzuki Y."/>
            <person name="Arimoto A."/>
            <person name="Ishii H."/>
            <person name="Satoh N."/>
            <person name="Nishiyama T."/>
            <person name="Hasebe M."/>
            <person name="Maruyama T."/>
            <person name="Minagawa J."/>
            <person name="Obokata J."/>
            <person name="Shigenobu S."/>
        </authorList>
    </citation>
    <scope>NUCLEOTIDE SEQUENCE [LARGE SCALE GENOMIC DNA]</scope>
</reference>
<sequence>MIKRIAKRWTIDMIIVLNLNIIARIMGISASNNSLWLDQWHTQFRRIDGADGSEHALVDPSGVAVFIP</sequence>
<evidence type="ECO:0000313" key="1">
    <source>
        <dbReference type="EMBL" id="GFN89207.1"/>
    </source>
</evidence>
<name>A0AAV3Z382_9GAST</name>
<organism evidence="1 2">
    <name type="scientific">Plakobranchus ocellatus</name>
    <dbReference type="NCBI Taxonomy" id="259542"/>
    <lineage>
        <taxon>Eukaryota</taxon>
        <taxon>Metazoa</taxon>
        <taxon>Spiralia</taxon>
        <taxon>Lophotrochozoa</taxon>
        <taxon>Mollusca</taxon>
        <taxon>Gastropoda</taxon>
        <taxon>Heterobranchia</taxon>
        <taxon>Euthyneura</taxon>
        <taxon>Panpulmonata</taxon>
        <taxon>Sacoglossa</taxon>
        <taxon>Placobranchoidea</taxon>
        <taxon>Plakobranchidae</taxon>
        <taxon>Plakobranchus</taxon>
    </lineage>
</organism>
<comment type="caution">
    <text evidence="1">The sequence shown here is derived from an EMBL/GenBank/DDBJ whole genome shotgun (WGS) entry which is preliminary data.</text>
</comment>